<dbReference type="AlphaFoldDB" id="A0AAI8ME03"/>
<feature type="chain" id="PRO_5042470787" description="DUF4198 domain-containing protein" evidence="1">
    <location>
        <begin position="18"/>
        <end position="289"/>
    </location>
</feature>
<proteinExistence type="predicted"/>
<keyword evidence="1" id="KW-0732">Signal</keyword>
<sequence>MAVVLVGTLLAATAAMAIPVTPDPARTSAADSIRIGWQRTERSNGTIDQALWAVRDRCAADTLVERLLCAAIGVLTRAAGRTFEGKLSDDIGLPLPGSWALVTAKNSPTIRFAHVETPLDLATVLGFYRGDLENRGWAENDSAVVAPDRAVIAFTTTDGPALLRLTRQDGRTIADLSLRKRAAAAAPLLPKSGQAWLMIGNGTDEAADLTVNDQIIRLAARSGATLVSSENAAGELPDDQKLDLPPGKYKVAVKVKGGTARNGEFEVAANETWGLLVGTDGVLLPIRLY</sequence>
<accession>A0AAI8ME03</accession>
<dbReference type="KEGG" id="brs:S23_32840"/>
<keyword evidence="3" id="KW-1185">Reference proteome</keyword>
<organism evidence="2 3">
    <name type="scientific">Bradyrhizobium cosmicum</name>
    <dbReference type="NCBI Taxonomy" id="1404864"/>
    <lineage>
        <taxon>Bacteria</taxon>
        <taxon>Pseudomonadati</taxon>
        <taxon>Pseudomonadota</taxon>
        <taxon>Alphaproteobacteria</taxon>
        <taxon>Hyphomicrobiales</taxon>
        <taxon>Nitrobacteraceae</taxon>
        <taxon>Bradyrhizobium</taxon>
    </lineage>
</organism>
<evidence type="ECO:0008006" key="4">
    <source>
        <dbReference type="Google" id="ProtNLM"/>
    </source>
</evidence>
<feature type="signal peptide" evidence="1">
    <location>
        <begin position="1"/>
        <end position="17"/>
    </location>
</feature>
<name>A0AAI8ME03_9BRAD</name>
<protein>
    <recommendedName>
        <fullName evidence="4">DUF4198 domain-containing protein</fullName>
    </recommendedName>
</protein>
<reference evidence="2 3" key="1">
    <citation type="journal article" date="2012" name="Microbes Environ.">
        <title>Complete genome sequence of Bradyrhizobium sp. S23321: insights into symbiosis evolution in soil oligotrophs.</title>
        <authorList>
            <person name="Okubo T."/>
            <person name="Tsukui T."/>
            <person name="Maita H."/>
            <person name="Okamoto S."/>
            <person name="Oshima K."/>
            <person name="Fujisawa T."/>
            <person name="Saito A."/>
            <person name="Futamata H."/>
            <person name="Hattori R."/>
            <person name="Shimomura Y."/>
            <person name="Haruta S."/>
            <person name="Morimoto S."/>
            <person name="Wang Y."/>
            <person name="Sakai Y."/>
            <person name="Hattori M."/>
            <person name="Aizawa S."/>
            <person name="Nagashima K.V.P."/>
            <person name="Masuda S."/>
            <person name="Hattori T."/>
            <person name="Yamashita A."/>
            <person name="Bao Z."/>
            <person name="Hayatsu M."/>
            <person name="Kajiya-Kanegae H."/>
            <person name="Yoshinaga I."/>
            <person name="Sakamoto K."/>
            <person name="Toyota K."/>
            <person name="Nakao M."/>
            <person name="Kohara M."/>
            <person name="Anda M."/>
            <person name="Niwa R."/>
            <person name="Jung-Hwan P."/>
            <person name="Sameshima-Saito R."/>
            <person name="Tokuda S."/>
            <person name="Yamamoto S."/>
            <person name="Yamamoto S."/>
            <person name="Yokoyama T."/>
            <person name="Akutsu T."/>
            <person name="Nakamura Y."/>
            <person name="Nakahira-Yanaka Y."/>
            <person name="Takada Hoshino Y."/>
            <person name="Hirakawa H."/>
            <person name="Mitsui H."/>
            <person name="Terasawa K."/>
            <person name="Itakura M."/>
            <person name="Sato S."/>
            <person name="Ikeda-Ohtsubo W."/>
            <person name="Sakakura N."/>
            <person name="Kaminuma E."/>
            <person name="Minamisawa K."/>
        </authorList>
    </citation>
    <scope>NUCLEOTIDE SEQUENCE [LARGE SCALE GENOMIC DNA]</scope>
    <source>
        <strain evidence="2 3">S23321</strain>
    </source>
</reference>
<dbReference type="EMBL" id="AP012279">
    <property type="protein sequence ID" value="BAL76485.1"/>
    <property type="molecule type" value="Genomic_DNA"/>
</dbReference>
<evidence type="ECO:0000256" key="1">
    <source>
        <dbReference type="SAM" id="SignalP"/>
    </source>
</evidence>
<evidence type="ECO:0000313" key="3">
    <source>
        <dbReference type="Proteomes" id="UP000007886"/>
    </source>
</evidence>
<dbReference type="Proteomes" id="UP000007886">
    <property type="component" value="Chromosome"/>
</dbReference>
<evidence type="ECO:0000313" key="2">
    <source>
        <dbReference type="EMBL" id="BAL76485.1"/>
    </source>
</evidence>
<gene>
    <name evidence="2" type="ORF">S23_32840</name>
</gene>